<evidence type="ECO:0000313" key="1">
    <source>
        <dbReference type="EMBL" id="MCP3429920.1"/>
    </source>
</evidence>
<dbReference type="EMBL" id="JANATA010000217">
    <property type="protein sequence ID" value="MCP3429920.1"/>
    <property type="molecule type" value="Genomic_DNA"/>
</dbReference>
<dbReference type="RefSeq" id="WP_254102735.1">
    <property type="nucleotide sequence ID" value="NZ_JANATA010000217.1"/>
</dbReference>
<name>A0AA41X0Z0_9ALTE</name>
<keyword evidence="2" id="KW-1185">Reference proteome</keyword>
<reference evidence="1" key="1">
    <citation type="submission" date="2022-07" db="EMBL/GenBank/DDBJ databases">
        <title>Characterization of the Novel Bacterium Alteromonas immobilis LMIT006 and Alteromonas gregis LMIT007.</title>
        <authorList>
            <person name="Lin X."/>
        </authorList>
    </citation>
    <scope>NUCLEOTIDE SEQUENCE</scope>
    <source>
        <strain evidence="1">LMIT007</strain>
    </source>
</reference>
<proteinExistence type="predicted"/>
<feature type="non-terminal residue" evidence="1">
    <location>
        <position position="85"/>
    </location>
</feature>
<dbReference type="AlphaFoldDB" id="A0AA41X0Z0"/>
<sequence>NIEREKYRFTESVEILNYWSGISVVDGLSAVNIPFIVDAIAIVGADNISIDMRLHLKADISKSEVRALLENDDHFNTYLESIFTI</sequence>
<organism evidence="1 2">
    <name type="scientific">Opacimonas viscosa</name>
    <dbReference type="NCBI Taxonomy" id="2961944"/>
    <lineage>
        <taxon>Bacteria</taxon>
        <taxon>Pseudomonadati</taxon>
        <taxon>Pseudomonadota</taxon>
        <taxon>Gammaproteobacteria</taxon>
        <taxon>Alteromonadales</taxon>
        <taxon>Alteromonadaceae</taxon>
        <taxon>Opacimonas</taxon>
    </lineage>
</organism>
<comment type="caution">
    <text evidence="1">The sequence shown here is derived from an EMBL/GenBank/DDBJ whole genome shotgun (WGS) entry which is preliminary data.</text>
</comment>
<dbReference type="Proteomes" id="UP001165413">
    <property type="component" value="Unassembled WGS sequence"/>
</dbReference>
<evidence type="ECO:0000313" key="2">
    <source>
        <dbReference type="Proteomes" id="UP001165413"/>
    </source>
</evidence>
<feature type="non-terminal residue" evidence="1">
    <location>
        <position position="1"/>
    </location>
</feature>
<protein>
    <submittedName>
        <fullName evidence="1">Uncharacterized protein</fullName>
    </submittedName>
</protein>
<accession>A0AA41X0Z0</accession>
<gene>
    <name evidence="1" type="ORF">NLF92_13345</name>
</gene>